<protein>
    <submittedName>
        <fullName evidence="3">Uncharacterized protein</fullName>
    </submittedName>
</protein>
<gene>
    <name evidence="1" type="ORF">BECKH772A_GA0070896_100186</name>
    <name evidence="2" type="ORF">BECKH772B_GA0070898_1001210</name>
    <name evidence="3" type="ORF">BECKH772C_GA0070978_100176</name>
</gene>
<sequence length="56" mass="6624">MIERKSRKLENAIARLDEGPARYRRDTANARIRDGLHKRDKTDRMNGLPAMLREIF</sequence>
<reference evidence="3" key="1">
    <citation type="submission" date="2019-02" db="EMBL/GenBank/DDBJ databases">
        <authorList>
            <person name="Gruber-Vodicka R. H."/>
            <person name="Seah K. B. B."/>
        </authorList>
    </citation>
    <scope>NUCLEOTIDE SEQUENCE</scope>
    <source>
        <strain evidence="3">BECK_SA2B12</strain>
        <strain evidence="1">BECK_SA2B15</strain>
        <strain evidence="2">BECK_SA2B20</strain>
    </source>
</reference>
<accession>A0A450UZP4</accession>
<dbReference type="AlphaFoldDB" id="A0A450UZP4"/>
<dbReference type="EMBL" id="CAADFG010000018">
    <property type="protein sequence ID" value="VFJ89860.1"/>
    <property type="molecule type" value="Genomic_DNA"/>
</dbReference>
<evidence type="ECO:0000313" key="3">
    <source>
        <dbReference type="EMBL" id="VFJ97916.1"/>
    </source>
</evidence>
<dbReference type="EMBL" id="CAADFI010000012">
    <property type="protein sequence ID" value="VFJ90899.1"/>
    <property type="molecule type" value="Genomic_DNA"/>
</dbReference>
<evidence type="ECO:0000313" key="2">
    <source>
        <dbReference type="EMBL" id="VFJ90899.1"/>
    </source>
</evidence>
<organism evidence="3">
    <name type="scientific">Candidatus Kentrum eta</name>
    <dbReference type="NCBI Taxonomy" id="2126337"/>
    <lineage>
        <taxon>Bacteria</taxon>
        <taxon>Pseudomonadati</taxon>
        <taxon>Pseudomonadota</taxon>
        <taxon>Gammaproteobacteria</taxon>
        <taxon>Candidatus Kentrum</taxon>
    </lineage>
</organism>
<dbReference type="EMBL" id="CAADFJ010000017">
    <property type="protein sequence ID" value="VFJ97916.1"/>
    <property type="molecule type" value="Genomic_DNA"/>
</dbReference>
<proteinExistence type="predicted"/>
<evidence type="ECO:0000313" key="1">
    <source>
        <dbReference type="EMBL" id="VFJ89860.1"/>
    </source>
</evidence>
<name>A0A450UZP4_9GAMM</name>